<name>A0ABS2PMS0_9STRE</name>
<keyword evidence="1" id="KW-0805">Transcription regulation</keyword>
<evidence type="ECO:0000256" key="4">
    <source>
        <dbReference type="PROSITE-ProRule" id="PRU00335"/>
    </source>
</evidence>
<dbReference type="InterPro" id="IPR023772">
    <property type="entry name" value="DNA-bd_HTH_TetR-type_CS"/>
</dbReference>
<dbReference type="PANTHER" id="PTHR47506:SF3">
    <property type="entry name" value="HTH-TYPE TRANSCRIPTIONAL REGULATOR LMRA"/>
    <property type="match status" value="1"/>
</dbReference>
<comment type="caution">
    <text evidence="6">The sequence shown here is derived from an EMBL/GenBank/DDBJ whole genome shotgun (WGS) entry which is preliminary data.</text>
</comment>
<reference evidence="6 7" key="1">
    <citation type="submission" date="2021-01" db="EMBL/GenBank/DDBJ databases">
        <title>Genomic Encyclopedia of Type Strains, Phase IV (KMG-IV): sequencing the most valuable type-strain genomes for metagenomic binning, comparative biology and taxonomic classification.</title>
        <authorList>
            <person name="Goeker M."/>
        </authorList>
    </citation>
    <scope>NUCLEOTIDE SEQUENCE [LARGE SCALE GENOMIC DNA]</scope>
    <source>
        <strain evidence="6 7">DSM 27513</strain>
    </source>
</reference>
<gene>
    <name evidence="6" type="ORF">JOC31_001115</name>
</gene>
<accession>A0ABS2PMS0</accession>
<sequence length="188" mass="21700">MTVREEIIRQTQELMYHQGYVATSISDIMAAANVGKGQLYHYFSSKKQIGLEVTQFLIDRWKRELFTDIFESELSASEKLIAMLDWVYQSHAADEGNVHFGCPLGNLIVELSAQDEEFRQLLKQFIDQWMEGIAKLLSERHPEWSDEKSLQEARNVIAMIQGSILLLKVTQDISVLTKTVEELKDKYL</sequence>
<dbReference type="Pfam" id="PF00440">
    <property type="entry name" value="TetR_N"/>
    <property type="match status" value="1"/>
</dbReference>
<dbReference type="EMBL" id="JAFBEI010000020">
    <property type="protein sequence ID" value="MBM7636295.1"/>
    <property type="molecule type" value="Genomic_DNA"/>
</dbReference>
<dbReference type="SUPFAM" id="SSF48498">
    <property type="entry name" value="Tetracyclin repressor-like, C-terminal domain"/>
    <property type="match status" value="1"/>
</dbReference>
<dbReference type="SUPFAM" id="SSF46689">
    <property type="entry name" value="Homeodomain-like"/>
    <property type="match status" value="1"/>
</dbReference>
<dbReference type="InterPro" id="IPR054156">
    <property type="entry name" value="YxaF_TetR_C"/>
</dbReference>
<dbReference type="PANTHER" id="PTHR47506">
    <property type="entry name" value="TRANSCRIPTIONAL REGULATORY PROTEIN"/>
    <property type="match status" value="1"/>
</dbReference>
<feature type="domain" description="HTH tetR-type" evidence="5">
    <location>
        <begin position="1"/>
        <end position="61"/>
    </location>
</feature>
<feature type="DNA-binding region" description="H-T-H motif" evidence="4">
    <location>
        <begin position="24"/>
        <end position="43"/>
    </location>
</feature>
<dbReference type="InterPro" id="IPR009057">
    <property type="entry name" value="Homeodomain-like_sf"/>
</dbReference>
<dbReference type="Proteomes" id="UP000809081">
    <property type="component" value="Unassembled WGS sequence"/>
</dbReference>
<dbReference type="RefSeq" id="WP_205017177.1">
    <property type="nucleotide sequence ID" value="NZ_JAFBEI010000020.1"/>
</dbReference>
<dbReference type="Gene3D" id="1.10.357.10">
    <property type="entry name" value="Tetracycline Repressor, domain 2"/>
    <property type="match status" value="1"/>
</dbReference>
<evidence type="ECO:0000259" key="5">
    <source>
        <dbReference type="PROSITE" id="PS50977"/>
    </source>
</evidence>
<protein>
    <submittedName>
        <fullName evidence="6">TetR/AcrR family transcriptional repressor of nem operon</fullName>
    </submittedName>
</protein>
<proteinExistence type="predicted"/>
<keyword evidence="7" id="KW-1185">Reference proteome</keyword>
<keyword evidence="3" id="KW-0804">Transcription</keyword>
<dbReference type="PROSITE" id="PS50977">
    <property type="entry name" value="HTH_TETR_2"/>
    <property type="match status" value="1"/>
</dbReference>
<organism evidence="6 7">
    <name type="scientific">Streptococcus saliviloxodontae</name>
    <dbReference type="NCBI Taxonomy" id="1349416"/>
    <lineage>
        <taxon>Bacteria</taxon>
        <taxon>Bacillati</taxon>
        <taxon>Bacillota</taxon>
        <taxon>Bacilli</taxon>
        <taxon>Lactobacillales</taxon>
        <taxon>Streptococcaceae</taxon>
        <taxon>Streptococcus</taxon>
    </lineage>
</organism>
<dbReference type="Pfam" id="PF21993">
    <property type="entry name" value="TetR_C_13_2"/>
    <property type="match status" value="1"/>
</dbReference>
<dbReference type="InterPro" id="IPR036271">
    <property type="entry name" value="Tet_transcr_reg_TetR-rel_C_sf"/>
</dbReference>
<evidence type="ECO:0000313" key="6">
    <source>
        <dbReference type="EMBL" id="MBM7636295.1"/>
    </source>
</evidence>
<dbReference type="InterPro" id="IPR001647">
    <property type="entry name" value="HTH_TetR"/>
</dbReference>
<evidence type="ECO:0000256" key="3">
    <source>
        <dbReference type="ARBA" id="ARBA00023163"/>
    </source>
</evidence>
<dbReference type="PROSITE" id="PS01081">
    <property type="entry name" value="HTH_TETR_1"/>
    <property type="match status" value="1"/>
</dbReference>
<keyword evidence="2 4" id="KW-0238">DNA-binding</keyword>
<evidence type="ECO:0000313" key="7">
    <source>
        <dbReference type="Proteomes" id="UP000809081"/>
    </source>
</evidence>
<evidence type="ECO:0000256" key="1">
    <source>
        <dbReference type="ARBA" id="ARBA00023015"/>
    </source>
</evidence>
<evidence type="ECO:0000256" key="2">
    <source>
        <dbReference type="ARBA" id="ARBA00023125"/>
    </source>
</evidence>
<dbReference type="PRINTS" id="PR00455">
    <property type="entry name" value="HTHTETR"/>
</dbReference>